<sequence length="70" mass="7747">MVILKVLEGLVKSSKKLQRRVNIFEVLRAFIARSEDHDRKVGEVYYSPIAGSVPCETAVGKGVLKVCVLC</sequence>
<proteinExistence type="predicted"/>
<organism evidence="1 2">
    <name type="scientific">candidate division WWE3 bacterium CG23_combo_of_CG06-09_8_20_14_all_40_14</name>
    <dbReference type="NCBI Taxonomy" id="1975095"/>
    <lineage>
        <taxon>Bacteria</taxon>
        <taxon>Katanobacteria</taxon>
    </lineage>
</organism>
<dbReference type="Proteomes" id="UP000231388">
    <property type="component" value="Unassembled WGS sequence"/>
</dbReference>
<evidence type="ECO:0000313" key="2">
    <source>
        <dbReference type="Proteomes" id="UP000231388"/>
    </source>
</evidence>
<accession>A0A2G9XD50</accession>
<comment type="caution">
    <text evidence="1">The sequence shown here is derived from an EMBL/GenBank/DDBJ whole genome shotgun (WGS) entry which is preliminary data.</text>
</comment>
<dbReference type="AlphaFoldDB" id="A0A2G9XD50"/>
<reference evidence="1 2" key="1">
    <citation type="submission" date="2017-09" db="EMBL/GenBank/DDBJ databases">
        <title>Depth-based differentiation of microbial function through sediment-hosted aquifers and enrichment of novel symbionts in the deep terrestrial subsurface.</title>
        <authorList>
            <person name="Probst A.J."/>
            <person name="Ladd B."/>
            <person name="Jarett J.K."/>
            <person name="Geller-Mcgrath D.E."/>
            <person name="Sieber C.M."/>
            <person name="Emerson J.B."/>
            <person name="Anantharaman K."/>
            <person name="Thomas B.C."/>
            <person name="Malmstrom R."/>
            <person name="Stieglmeier M."/>
            <person name="Klingl A."/>
            <person name="Woyke T."/>
            <person name="Ryan C.M."/>
            <person name="Banfield J.F."/>
        </authorList>
    </citation>
    <scope>NUCLEOTIDE SEQUENCE [LARGE SCALE GENOMIC DNA]</scope>
    <source>
        <strain evidence="1">CG23_combo_of_CG06-09_8_20_14_all_40_14</strain>
    </source>
</reference>
<gene>
    <name evidence="1" type="ORF">COX53_00140</name>
</gene>
<protein>
    <submittedName>
        <fullName evidence="1">Uncharacterized protein</fullName>
    </submittedName>
</protein>
<name>A0A2G9XD50_UNCKA</name>
<dbReference type="EMBL" id="PCQY01000002">
    <property type="protein sequence ID" value="PIP04867.1"/>
    <property type="molecule type" value="Genomic_DNA"/>
</dbReference>
<evidence type="ECO:0000313" key="1">
    <source>
        <dbReference type="EMBL" id="PIP04867.1"/>
    </source>
</evidence>